<feature type="chain" id="PRO_5020541400" evidence="1">
    <location>
        <begin position="28"/>
        <end position="288"/>
    </location>
</feature>
<dbReference type="RefSeq" id="WP_130492405.1">
    <property type="nucleotide sequence ID" value="NZ_SGXD01000002.1"/>
</dbReference>
<keyword evidence="1" id="KW-0732">Signal</keyword>
<protein>
    <submittedName>
        <fullName evidence="2">Uncharacterized protein</fullName>
    </submittedName>
</protein>
<dbReference type="AlphaFoldDB" id="A0A4Q7NRY0"/>
<comment type="caution">
    <text evidence="2">The sequence shown here is derived from an EMBL/GenBank/DDBJ whole genome shotgun (WGS) entry which is preliminary data.</text>
</comment>
<gene>
    <name evidence="2" type="ORF">EV189_1639</name>
</gene>
<name>A0A4Q7NRY0_9ACTN</name>
<evidence type="ECO:0000313" key="3">
    <source>
        <dbReference type="Proteomes" id="UP000293638"/>
    </source>
</evidence>
<dbReference type="Proteomes" id="UP000293638">
    <property type="component" value="Unassembled WGS sequence"/>
</dbReference>
<dbReference type="EMBL" id="SGXD01000002">
    <property type="protein sequence ID" value="RZS89863.1"/>
    <property type="molecule type" value="Genomic_DNA"/>
</dbReference>
<proteinExistence type="predicted"/>
<sequence length="288" mass="28785">MLRRLVTLLALGTLGVLPVVQATSAQAAGRQRAVTTSSASAPGRAMWLWTRDDPATVVAFARAHGVTELYAAVPPALATSPALPWARRLSAKAHAAGLRVAALGGDPGWLADPAGARAWMTAATATGLFDGVHVDVEPYLLPGWDSDRAGTVAAYLALLGSLHAASPLPLTADVPFWLDGVDAGRAGPRLDVAVLARVDGVVVMSYRTTAAGVLAVGAATLAAAASAGKPARLALETNATGEGGTSLAGRSAAELAGIAAAVDAGAAGSAAYAGIAVEDYRGWAALRA</sequence>
<evidence type="ECO:0000313" key="2">
    <source>
        <dbReference type="EMBL" id="RZS89863.1"/>
    </source>
</evidence>
<keyword evidence="3" id="KW-1185">Reference proteome</keyword>
<evidence type="ECO:0000256" key="1">
    <source>
        <dbReference type="SAM" id="SignalP"/>
    </source>
</evidence>
<feature type="signal peptide" evidence="1">
    <location>
        <begin position="1"/>
        <end position="27"/>
    </location>
</feature>
<organism evidence="2 3">
    <name type="scientific">Motilibacter rhizosphaerae</name>
    <dbReference type="NCBI Taxonomy" id="598652"/>
    <lineage>
        <taxon>Bacteria</taxon>
        <taxon>Bacillati</taxon>
        <taxon>Actinomycetota</taxon>
        <taxon>Actinomycetes</taxon>
        <taxon>Motilibacterales</taxon>
        <taxon>Motilibacteraceae</taxon>
        <taxon>Motilibacter</taxon>
    </lineage>
</organism>
<accession>A0A4Q7NRY0</accession>
<dbReference type="OrthoDB" id="5037876at2"/>
<reference evidence="2 3" key="1">
    <citation type="submission" date="2019-02" db="EMBL/GenBank/DDBJ databases">
        <title>Genomic Encyclopedia of Type Strains, Phase IV (KMG-IV): sequencing the most valuable type-strain genomes for metagenomic binning, comparative biology and taxonomic classification.</title>
        <authorList>
            <person name="Goeker M."/>
        </authorList>
    </citation>
    <scope>NUCLEOTIDE SEQUENCE [LARGE SCALE GENOMIC DNA]</scope>
    <source>
        <strain evidence="2 3">DSM 45622</strain>
    </source>
</reference>